<protein>
    <submittedName>
        <fullName evidence="1">2-keto-4-pentenoate hydratase</fullName>
    </submittedName>
</protein>
<dbReference type="PANTHER" id="PTHR30143">
    <property type="entry name" value="ACID HYDRATASE"/>
    <property type="match status" value="1"/>
</dbReference>
<gene>
    <name evidence="1" type="primary">mhpD</name>
    <name evidence="1" type="ORF">GAK30_03795</name>
</gene>
<accession>A0A7V8JNR6</accession>
<dbReference type="SUPFAM" id="SSF56529">
    <property type="entry name" value="FAH"/>
    <property type="match status" value="1"/>
</dbReference>
<dbReference type="InterPro" id="IPR036663">
    <property type="entry name" value="Fumarylacetoacetase_C_sf"/>
</dbReference>
<dbReference type="InterPro" id="IPR050772">
    <property type="entry name" value="Hydratase-Decarb/MhpD_sf"/>
</dbReference>
<dbReference type="AlphaFoldDB" id="A0A7V8JNR6"/>
<proteinExistence type="predicted"/>
<dbReference type="Gene3D" id="3.90.850.10">
    <property type="entry name" value="Fumarylacetoacetase-like, C-terminal domain"/>
    <property type="match status" value="1"/>
</dbReference>
<comment type="caution">
    <text evidence="1">The sequence shown here is derived from an EMBL/GenBank/DDBJ whole genome shotgun (WGS) entry which is preliminary data.</text>
</comment>
<dbReference type="GO" id="GO:0008684">
    <property type="term" value="F:2-oxopent-4-enoate hydratase activity"/>
    <property type="evidence" value="ECO:0007669"/>
    <property type="project" value="TreeGrafter"/>
</dbReference>
<dbReference type="PANTHER" id="PTHR30143:SF0">
    <property type="entry name" value="2-KETO-4-PENTENOATE HYDRATASE"/>
    <property type="match status" value="1"/>
</dbReference>
<reference evidence="2" key="1">
    <citation type="journal article" date="2020" name="MBio">
        <title>Horizontal gene transfer to a defensive symbiont with a reduced genome amongst a multipartite beetle microbiome.</title>
        <authorList>
            <person name="Waterworth S.C."/>
            <person name="Florez L.V."/>
            <person name="Rees E.R."/>
            <person name="Hertweck C."/>
            <person name="Kaltenpoth M."/>
            <person name="Kwan J.C."/>
        </authorList>
    </citation>
    <scope>NUCLEOTIDE SEQUENCE [LARGE SCALE GENOMIC DNA]</scope>
</reference>
<organism evidence="1 2">
    <name type="scientific">Paracidovorax wautersii</name>
    <dbReference type="NCBI Taxonomy" id="1177982"/>
    <lineage>
        <taxon>Bacteria</taxon>
        <taxon>Pseudomonadati</taxon>
        <taxon>Pseudomonadota</taxon>
        <taxon>Betaproteobacteria</taxon>
        <taxon>Burkholderiales</taxon>
        <taxon>Comamonadaceae</taxon>
        <taxon>Paracidovorax</taxon>
    </lineage>
</organism>
<evidence type="ECO:0000313" key="2">
    <source>
        <dbReference type="Proteomes" id="UP000461670"/>
    </source>
</evidence>
<dbReference type="Proteomes" id="UP000461670">
    <property type="component" value="Unassembled WGS sequence"/>
</dbReference>
<sequence length="271" mass="28732">MPTEQDLSALAREIKTARDQATTVAPFSSRIDGFSLDVAYAIDAEVHALRLAEGARPLGRKIGFSNPRMWPKLGLSAPAWARLYEGTVVQLDADQGTLSLAGLLAPRIEPEIVVHFKSAPDLDGGIDGVLDAMDWLATGFEIVQSNYHGAAVPADAVANSVYHGRLVIGPRVAVADMPPRLADQLERFALTLSRDGQEIEKGEGRNVLGSPLRSVLALGDVLSRQPYGPIQAGEIITTGTVTTAHPIAPGQTWSLAVEGIALPGLTLAFTD</sequence>
<dbReference type="GO" id="GO:0005737">
    <property type="term" value="C:cytoplasm"/>
    <property type="evidence" value="ECO:0007669"/>
    <property type="project" value="TreeGrafter"/>
</dbReference>
<evidence type="ECO:0000313" key="1">
    <source>
        <dbReference type="EMBL" id="KAF1018137.1"/>
    </source>
</evidence>
<dbReference type="EMBL" id="WNDQ01000097">
    <property type="protein sequence ID" value="KAF1018137.1"/>
    <property type="molecule type" value="Genomic_DNA"/>
</dbReference>
<name>A0A7V8JNR6_9BURK</name>